<evidence type="ECO:0000313" key="2">
    <source>
        <dbReference type="Proteomes" id="UP000254875"/>
    </source>
</evidence>
<sequence length="70" mass="7467">MTKPGAHLLHAAFGWRVTIPIVQCRTGAGLALFYEGFPPIIEAAAGWQKHSSAAENGIDKKALAADKFDC</sequence>
<reference evidence="2" key="1">
    <citation type="submission" date="2018-05" db="EMBL/GenBank/DDBJ databases">
        <authorList>
            <person name="Feng T."/>
        </authorList>
    </citation>
    <scope>NUCLEOTIDE SEQUENCE [LARGE SCALE GENOMIC DNA]</scope>
    <source>
        <strain evidence="2">S27</strain>
    </source>
</reference>
<evidence type="ECO:0000313" key="1">
    <source>
        <dbReference type="EMBL" id="RDK03382.1"/>
    </source>
</evidence>
<name>A0A370NCQ9_9BURK</name>
<dbReference type="RefSeq" id="WP_115100142.1">
    <property type="nucleotide sequence ID" value="NZ_QHKS01000004.1"/>
</dbReference>
<proteinExistence type="predicted"/>
<keyword evidence="2" id="KW-1185">Reference proteome</keyword>
<organism evidence="1 2">
    <name type="scientific">Paraburkholderia lacunae</name>
    <dbReference type="NCBI Taxonomy" id="2211104"/>
    <lineage>
        <taxon>Bacteria</taxon>
        <taxon>Pseudomonadati</taxon>
        <taxon>Pseudomonadota</taxon>
        <taxon>Betaproteobacteria</taxon>
        <taxon>Burkholderiales</taxon>
        <taxon>Burkholderiaceae</taxon>
        <taxon>Paraburkholderia</taxon>
    </lineage>
</organism>
<protein>
    <submittedName>
        <fullName evidence="1">Uncharacterized protein</fullName>
    </submittedName>
</protein>
<comment type="caution">
    <text evidence="1">The sequence shown here is derived from an EMBL/GenBank/DDBJ whole genome shotgun (WGS) entry which is preliminary data.</text>
</comment>
<dbReference type="Proteomes" id="UP000254875">
    <property type="component" value="Unassembled WGS sequence"/>
</dbReference>
<accession>A0A370NCQ9</accession>
<gene>
    <name evidence="1" type="ORF">DLM46_07575</name>
</gene>
<dbReference type="AlphaFoldDB" id="A0A370NCQ9"/>
<dbReference type="EMBL" id="QHKS01000004">
    <property type="protein sequence ID" value="RDK03382.1"/>
    <property type="molecule type" value="Genomic_DNA"/>
</dbReference>